<dbReference type="Pfam" id="PF00404">
    <property type="entry name" value="Dockerin_1"/>
    <property type="match status" value="1"/>
</dbReference>
<dbReference type="CDD" id="cd14256">
    <property type="entry name" value="Dockerin_I"/>
    <property type="match status" value="1"/>
</dbReference>
<keyword evidence="3" id="KW-1133">Transmembrane helix</keyword>
<feature type="region of interest" description="Disordered" evidence="2">
    <location>
        <begin position="1769"/>
        <end position="1797"/>
    </location>
</feature>
<dbReference type="NCBIfam" id="TIGR02543">
    <property type="entry name" value="List_Bact_rpt"/>
    <property type="match status" value="2"/>
</dbReference>
<keyword evidence="3" id="KW-0472">Membrane</keyword>
<feature type="domain" description="Dockerin" evidence="6">
    <location>
        <begin position="30"/>
        <end position="99"/>
    </location>
</feature>
<reference evidence="7" key="2">
    <citation type="journal article" date="2021" name="PeerJ">
        <title>Extensive microbial diversity within the chicken gut microbiome revealed by metagenomics and culture.</title>
        <authorList>
            <person name="Gilroy R."/>
            <person name="Ravi A."/>
            <person name="Getino M."/>
            <person name="Pursley I."/>
            <person name="Horton D.L."/>
            <person name="Alikhan N.F."/>
            <person name="Baker D."/>
            <person name="Gharbi K."/>
            <person name="Hall N."/>
            <person name="Watson M."/>
            <person name="Adriaenssens E.M."/>
            <person name="Foster-Nyarko E."/>
            <person name="Jarju S."/>
            <person name="Secka A."/>
            <person name="Antonio M."/>
            <person name="Oren A."/>
            <person name="Chaudhuri R.R."/>
            <person name="La Ragione R."/>
            <person name="Hildebrand F."/>
            <person name="Pallen M.J."/>
        </authorList>
    </citation>
    <scope>NUCLEOTIDE SEQUENCE</scope>
    <source>
        <strain evidence="7">ChiGjej1B1-19959</strain>
    </source>
</reference>
<dbReference type="InterPro" id="IPR007110">
    <property type="entry name" value="Ig-like_dom"/>
</dbReference>
<dbReference type="Gene3D" id="2.60.40.2700">
    <property type="match status" value="3"/>
</dbReference>
<dbReference type="GO" id="GO:0000272">
    <property type="term" value="P:polysaccharide catabolic process"/>
    <property type="evidence" value="ECO:0007669"/>
    <property type="project" value="InterPro"/>
</dbReference>
<evidence type="ECO:0000313" key="8">
    <source>
        <dbReference type="Proteomes" id="UP000824071"/>
    </source>
</evidence>
<keyword evidence="4" id="KW-0732">Signal</keyword>
<dbReference type="Gene3D" id="2.60.40.680">
    <property type="match status" value="1"/>
</dbReference>
<dbReference type="PROSITE" id="PS00018">
    <property type="entry name" value="EF_HAND_1"/>
    <property type="match status" value="1"/>
</dbReference>
<evidence type="ECO:0000256" key="4">
    <source>
        <dbReference type="SAM" id="SignalP"/>
    </source>
</evidence>
<organism evidence="7 8">
    <name type="scientific">Candidatus Fimenecus excrementigallinarum</name>
    <dbReference type="NCBI Taxonomy" id="2840816"/>
    <lineage>
        <taxon>Bacteria</taxon>
        <taxon>Bacillati</taxon>
        <taxon>Bacillota</taxon>
        <taxon>Clostridia</taxon>
        <taxon>Candidatus Fimenecus</taxon>
    </lineage>
</organism>
<dbReference type="Gene3D" id="2.60.40.4270">
    <property type="entry name" value="Listeria-Bacteroides repeat domain"/>
    <property type="match status" value="5"/>
</dbReference>
<evidence type="ECO:0000256" key="3">
    <source>
        <dbReference type="SAM" id="Phobius"/>
    </source>
</evidence>
<dbReference type="SUPFAM" id="SSF49384">
    <property type="entry name" value="Carbohydrate-binding domain"/>
    <property type="match status" value="1"/>
</dbReference>
<comment type="caution">
    <text evidence="7">The sequence shown here is derived from an EMBL/GenBank/DDBJ whole genome shotgun (WGS) entry which is preliminary data.</text>
</comment>
<name>A0A9D1LC91_9FIRM</name>
<dbReference type="InterPro" id="IPR013783">
    <property type="entry name" value="Ig-like_fold"/>
</dbReference>
<feature type="transmembrane region" description="Helical" evidence="3">
    <location>
        <begin position="3052"/>
        <end position="3071"/>
    </location>
</feature>
<dbReference type="GO" id="GO:0030246">
    <property type="term" value="F:carbohydrate binding"/>
    <property type="evidence" value="ECO:0007669"/>
    <property type="project" value="InterPro"/>
</dbReference>
<evidence type="ECO:0000313" key="7">
    <source>
        <dbReference type="EMBL" id="HIU35278.1"/>
    </source>
</evidence>
<dbReference type="Proteomes" id="UP000824071">
    <property type="component" value="Unassembled WGS sequence"/>
</dbReference>
<sequence>MKKRIISLVLTCSVLFSVLPLSVLPAFARDDVLYGDADGNGKVDMSDVHLMEQYIDGDEKAQAEIHLKAADVNADDVVNGADVALVKEYLAGNIQLTDDLCTVRFDTDGGGEIAPVKVGRNYAIMQEIPSPGKAGETFVGWQKEDGSAFYQTEPVTENMTLRAVYEPMEAAEQVYIDSFALTDQAANLEIGVTAAGKTAEQVKAAVTLLAKDGSDPVELLVRDNGGGSFAVYADGGFRQGGTYEMTLGDGLTFTGKDARYRAVALTFAKEEEDNIEFDPDVVFIQDTDEYSYYINVPDSGREFVPVLDIPIYTDGSAEVTTGSMQITTNPIPDDIPAFDTYLEAGDIVCVYENVDPRERDYTQDLYEDDSIAYIRVTSVRVPWAFQFESLSEEDMDEVVFMPDTIPYQVEALPAGGVGTAGSVDVNGYDHAARAALGITEAPAFHPGDLLVFYAEPFSALTEDSAVVYAKVTGILDDELTAAYEIIDKAEIADLTGGLFVSTPITLDDIETEELQASVLSALEDSSFTDEAASILAKGALQTPSIQDQLADMGVSRTELAAMAAQPLAASGGNGSSGRTKFIVEDVTVTPSVLIHDRYEDGYGLGLDVSAVFSVSKKVGSGQTTSLKIEVGAYFEQQGAFGLNVDVDTDWKVYVIIPVLKEVTCSVSIDIKSYSNISLSARTYTVTEQKREAFNGFIDFVRNGEYTDAVRELNDLRVQRKLGGGEEVVDQIDAILNAFPKINVGGTEYSFEELENELNKTDVSDEFEEVLSAESVEDSKVGIEQLMNRYSELMNSESDWVQLFSRELFAKTYHIKILAIKLKVDFIVRGDVNVTLGADLEYEVGKRYNFWVKIFDGTSGSSETDLLDERFGFQFYIMGYIGVKAGFKLDVAVGILSTSIASVGANVEFGPYVKLYGYFLYIYIKERPANTADWNVEERAQGAMYLEFGLYLTVKFKAQALKELIKYEPTLYDGEFPLLTAGDRNSVYDFALAPTPADILYVLDDNGDFSDGITMPLPEAYRNMKTIDLTSGQKAQRVYALSDFHIRFTDPAFSIDSSGTIRFDKSQIGEDDRYAYTDMIVTWKGGKLAFSAFDLSITVPVVWTSYSESEISKLYNVYVAVGNETYGYETVWSGQYNRIQTFDLPTQEEIHDLIGYNAYVTEDGTNLKYADAGAYRAEKTSELTVSADTTYYYDIGLKTYSLRVKNIQGKNGIPYAGTYTTTYGEPFVQLASLADTGANDPDNGKFSTFLNLTVGDGDEVFALDTAADMSFYENYGTSAELSANYADASRLAVFRFQGVSVPDYTVPFRAGTAPQAGDLMAHIRQYFDGQVSITDISPAVTATESSVTYSVTCQALTEDTPVYPVNFIVKPSEHQAEEDMPQIASVSYPENSILFAPKLPTLYGAYLDGWYTDEACTNAFDFGSARMPQGGITLYARYISTQVEVHIMENASTELETRLVLNGSELGELPKISGMTSTQRLVGWFDNIEYTGDLYTADTIIRSDTDIYLYPHIGEKLDIGITKDLFTKVEKAYDRKPAYLAMPDIFESADFYRKGFYTQDLQVLFREQGAAVTEEWTEVEDPYYIFLDSEWPVHTGVYDVRIVWPGNENYKPVDLYLEGYIRINKAPFPTTDGAALSLPRVQGGVYSVSVHLPDNFDRYNFTEDNQVTIKLRYMQENGNFVDYASHTMPIFDGQYVMHDKYLYTFTVNRDELVNPADAPKFGGTLLVSACLEISDGSDYYGATTEYSLGSLLYPTVEHFYPDRNKSSARTAQAAVQAASPQTATASEHSGDAEPVDDGTLRLLGEDVKTMAGKTFGITLSLDNLDSTGVWGLMAQLDYAGAPFEMLGYSTGSAFPREGFTMHRDWSSDPYSFVVSNTAQTNITEEDDVVTIWYRVRDDAAAGHYPVTVTLPDAVNAAGEKIASQAAKIDVWVATDGEFTAQTPEIKLVAEEDYVYTKGNTADMVYVNGSVSDGGALSYQWYVYTDSKENSTPVNGAAAARFTPSTDTAGTLFYYCRVTNRLSTLAGERTAYTDTDSIRVEVLEKESLVLLDANRGAFGGGFTGIGLHTQNGRLPDLDEHIPTRDVHDFTGWYTQAEGGELVDTDTVFREDTTLYAHWAATGELTHAQAPVIEWATSSVKAEVGDISSELYVRAKSPDGGTLLYRWYRSDTASNENGTPVEKAEYYRYTPDTSADGIVYYYCVITNRNTNPEITGSQTATVKTEAIPVYTGTVYVTLDARGGSVRVDRVPLKFYSQSSGRIRLDGNLPIPEKEGYAFMGWYTQPEGGRQMTQYDDFENAVTLYAQWSPDALTPVIADGPDDVEGQMVNTEIFLPITVLDPTDGGTLSYQWYRCNEDGSGAQRIEGATDSTGTDMAKETGTFYYYCVVTNTNKNVVGSQTASVRSDIAKVTVVAPTGVENAMTPRVTWQAVDDAEYGLGAQTEALRYTAFVDDGGVLTYQWYVSPDATSAGTAIDGAVQSTFTPPADKAGTFYYYCVATNTNAYASQNKTAQSVSGRAKITVVDAEAPVITAQPVSAAYREGDTAESLLVEVKAPEGCSLTYQWYEGYTDDGVAVAGADQNRFVPAAQMEADEDYMSTYNYFCAVTAVYPGGRTLTLYSQPASITVIGADSGEYIVRFAPNGGSVSEISMSTVNQQLLYMPVPVRIGYDFDGWYTQPEGGTHVTVGSRIYASDETLYAHWTANGQPVYAQPPAITAQPQGAQYTVGDSAGALTVEAASTDGGVLSYQWYQSADGSTAGGTKVGTNSPSFTPDTSAAGTYYYYCVVTSTNSAAYYPTAAVTTKAACIQVADVHSHAPVPVAGRKATCTEAGSKVYYTCGCGMAFEDEACTKPIADVESWKALPPLDHSFGAWETVKEATCTTPGTEKRTCTRCEAEQTRETEKTAHTWSEGYPGESADAELHYHVCEVCGVRDGGAAHVWNVEAATEETDKHCTVCGYVAEAQLGHTHKGSRVDGEDATCTEPGSRAYYVCKCGMAFEDKACTKPIDDLDGWKAISALGHDFANGKCTVCGAKDPDYAPAVTGGGQDSPQTGGSGVAPWLAVLLLSGGVLGALAVRRTRKKRR</sequence>
<evidence type="ECO:0000259" key="6">
    <source>
        <dbReference type="PROSITE" id="PS51766"/>
    </source>
</evidence>
<dbReference type="InterPro" id="IPR016134">
    <property type="entry name" value="Dockerin_dom"/>
</dbReference>
<dbReference type="PROSITE" id="PS51766">
    <property type="entry name" value="DOCKERIN"/>
    <property type="match status" value="1"/>
</dbReference>
<evidence type="ECO:0000259" key="5">
    <source>
        <dbReference type="PROSITE" id="PS50835"/>
    </source>
</evidence>
<feature type="chain" id="PRO_5038778328" evidence="4">
    <location>
        <begin position="29"/>
        <end position="3079"/>
    </location>
</feature>
<dbReference type="SUPFAM" id="SSF63446">
    <property type="entry name" value="Type I dockerin domain"/>
    <property type="match status" value="1"/>
</dbReference>
<comment type="subcellular location">
    <subcellularLocation>
        <location evidence="1">Cell envelope</location>
    </subcellularLocation>
</comment>
<dbReference type="Gene3D" id="2.60.40.10">
    <property type="entry name" value="Immunoglobulins"/>
    <property type="match status" value="1"/>
</dbReference>
<evidence type="ECO:0000256" key="2">
    <source>
        <dbReference type="SAM" id="MobiDB-lite"/>
    </source>
</evidence>
<dbReference type="Gene3D" id="1.10.1330.10">
    <property type="entry name" value="Dockerin domain"/>
    <property type="match status" value="1"/>
</dbReference>
<feature type="compositionally biased region" description="Low complexity" evidence="2">
    <location>
        <begin position="1769"/>
        <end position="1785"/>
    </location>
</feature>
<dbReference type="InterPro" id="IPR036439">
    <property type="entry name" value="Dockerin_dom_sf"/>
</dbReference>
<dbReference type="Pfam" id="PF09479">
    <property type="entry name" value="Flg_new"/>
    <property type="match status" value="5"/>
</dbReference>
<reference evidence="7" key="1">
    <citation type="submission" date="2020-10" db="EMBL/GenBank/DDBJ databases">
        <authorList>
            <person name="Gilroy R."/>
        </authorList>
    </citation>
    <scope>NUCLEOTIDE SEQUENCE</scope>
    <source>
        <strain evidence="7">ChiGjej1B1-19959</strain>
    </source>
</reference>
<protein>
    <submittedName>
        <fullName evidence="7">InlB B-repeat-containing protein</fullName>
    </submittedName>
</protein>
<gene>
    <name evidence="7" type="ORF">IAC53_01545</name>
</gene>
<feature type="signal peptide" evidence="4">
    <location>
        <begin position="1"/>
        <end position="28"/>
    </location>
</feature>
<dbReference type="GO" id="GO:0030313">
    <property type="term" value="C:cell envelope"/>
    <property type="evidence" value="ECO:0007669"/>
    <property type="project" value="UniProtKB-SubCell"/>
</dbReference>
<dbReference type="GO" id="GO:0004553">
    <property type="term" value="F:hydrolase activity, hydrolyzing O-glycosyl compounds"/>
    <property type="evidence" value="ECO:0007669"/>
    <property type="project" value="InterPro"/>
</dbReference>
<dbReference type="EMBL" id="DVMW01000012">
    <property type="protein sequence ID" value="HIU35278.1"/>
    <property type="molecule type" value="Genomic_DNA"/>
</dbReference>
<dbReference type="PROSITE" id="PS50835">
    <property type="entry name" value="IG_LIKE"/>
    <property type="match status" value="1"/>
</dbReference>
<keyword evidence="3" id="KW-0812">Transmembrane</keyword>
<dbReference type="InterPro" id="IPR013378">
    <property type="entry name" value="InlB-like_B-rpt"/>
</dbReference>
<dbReference type="InterPro" id="IPR002102">
    <property type="entry name" value="Cohesin_dom"/>
</dbReference>
<dbReference type="InterPro" id="IPR018247">
    <property type="entry name" value="EF_Hand_1_Ca_BS"/>
</dbReference>
<dbReference type="InterPro" id="IPR002105">
    <property type="entry name" value="Dockerin_1_rpt"/>
</dbReference>
<dbReference type="InterPro" id="IPR008965">
    <property type="entry name" value="CBM2/CBM3_carb-bd_dom_sf"/>
</dbReference>
<accession>A0A9D1LC91</accession>
<proteinExistence type="predicted"/>
<dbReference type="Pfam" id="PF00963">
    <property type="entry name" value="Cohesin"/>
    <property type="match status" value="1"/>
</dbReference>
<feature type="domain" description="Ig-like" evidence="5">
    <location>
        <begin position="2709"/>
        <end position="2797"/>
    </location>
</feature>
<evidence type="ECO:0000256" key="1">
    <source>
        <dbReference type="ARBA" id="ARBA00004196"/>
    </source>
</evidence>
<dbReference type="InterPro" id="IPR042229">
    <property type="entry name" value="Listeria/Bacterioides_rpt_sf"/>
</dbReference>